<evidence type="ECO:0000313" key="2">
    <source>
        <dbReference type="EMBL" id="ETW96219.1"/>
    </source>
</evidence>
<name>W4LE60_ENTF1</name>
<evidence type="ECO:0000313" key="3">
    <source>
        <dbReference type="Proteomes" id="UP000019141"/>
    </source>
</evidence>
<dbReference type="InterPro" id="IPR027417">
    <property type="entry name" value="P-loop_NTPase"/>
</dbReference>
<dbReference type="Proteomes" id="UP000019141">
    <property type="component" value="Unassembled WGS sequence"/>
</dbReference>
<sequence>MTRLDLKLESALKFIQDKSSGYISTYPYQGLLISEDQSRDALKRLPGAPLFAVDDVPGQSRISDLLEPGTRLSQLQQIYQLTPFDMEVLLLALAPELDRRYEQIYACLQDHAGRRWPSIDLALNLFCANAVERIRRRVHFSSDAPLFKHGVMRLVPESDQAVSSLLEQSLKLDEFITHFLLCQDELDRRLASFCTLFAGAEALDHGAGGEGLVRALSALMRAARLAGEPLRLYLRGADGAANAACARAVAAAIDVPLLAVNLHEVVAPGGDASDRMALVWRYAYLYDVVLFLDGVDVVREAQPAGDFDRWLNPLADYPGSVVLSGQQPWPPATRRALGVLTLTVDKPGFAERRAGWQGQLAAYTHALSDADLDGLADRFQLTQTQIAEASMVAHRVSKLRASREGEAEPRLV</sequence>
<evidence type="ECO:0000259" key="1">
    <source>
        <dbReference type="Pfam" id="PF22977"/>
    </source>
</evidence>
<organism evidence="2 3">
    <name type="scientific">Entotheonella factor</name>
    <dbReference type="NCBI Taxonomy" id="1429438"/>
    <lineage>
        <taxon>Bacteria</taxon>
        <taxon>Pseudomonadati</taxon>
        <taxon>Nitrospinota/Tectimicrobiota group</taxon>
        <taxon>Candidatus Tectimicrobiota</taxon>
        <taxon>Candidatus Entotheonellia</taxon>
        <taxon>Candidatus Entotheonellales</taxon>
        <taxon>Candidatus Entotheonellaceae</taxon>
        <taxon>Candidatus Entotheonella</taxon>
    </lineage>
</organism>
<dbReference type="SUPFAM" id="SSF52540">
    <property type="entry name" value="P-loop containing nucleoside triphosphate hydrolases"/>
    <property type="match status" value="1"/>
</dbReference>
<keyword evidence="3" id="KW-1185">Reference proteome</keyword>
<comment type="caution">
    <text evidence="2">The sequence shown here is derived from an EMBL/GenBank/DDBJ whole genome shotgun (WGS) entry which is preliminary data.</text>
</comment>
<proteinExistence type="predicted"/>
<dbReference type="AlphaFoldDB" id="W4LE60"/>
<accession>W4LE60</accession>
<protein>
    <recommendedName>
        <fullName evidence="1">Winged helix domain-containing protein</fullName>
    </recommendedName>
</protein>
<gene>
    <name evidence="2" type="ORF">ETSY1_27515</name>
</gene>
<dbReference type="HOGENOM" id="CLU_666802_0_0_7"/>
<dbReference type="InterPro" id="IPR054472">
    <property type="entry name" value="WHD"/>
</dbReference>
<dbReference type="EMBL" id="AZHW01000820">
    <property type="protein sequence ID" value="ETW96219.1"/>
    <property type="molecule type" value="Genomic_DNA"/>
</dbReference>
<feature type="domain" description="Winged helix" evidence="1">
    <location>
        <begin position="71"/>
        <end position="193"/>
    </location>
</feature>
<dbReference type="Pfam" id="PF22977">
    <property type="entry name" value="WHD"/>
    <property type="match status" value="1"/>
</dbReference>
<reference evidence="2 3" key="1">
    <citation type="journal article" date="2014" name="Nature">
        <title>An environmental bacterial taxon with a large and distinct metabolic repertoire.</title>
        <authorList>
            <person name="Wilson M.C."/>
            <person name="Mori T."/>
            <person name="Ruckert C."/>
            <person name="Uria A.R."/>
            <person name="Helf M.J."/>
            <person name="Takada K."/>
            <person name="Gernert C."/>
            <person name="Steffens U.A."/>
            <person name="Heycke N."/>
            <person name="Schmitt S."/>
            <person name="Rinke C."/>
            <person name="Helfrich E.J."/>
            <person name="Brachmann A.O."/>
            <person name="Gurgui C."/>
            <person name="Wakimoto T."/>
            <person name="Kracht M."/>
            <person name="Crusemann M."/>
            <person name="Hentschel U."/>
            <person name="Abe I."/>
            <person name="Matsunaga S."/>
            <person name="Kalinowski J."/>
            <person name="Takeyama H."/>
            <person name="Piel J."/>
        </authorList>
    </citation>
    <scope>NUCLEOTIDE SEQUENCE [LARGE SCALE GENOMIC DNA]</scope>
    <source>
        <strain evidence="3">TSY1</strain>
    </source>
</reference>